<dbReference type="PANTHER" id="PTHR21398:SF22">
    <property type="entry name" value="IP12060P-RELATED"/>
    <property type="match status" value="1"/>
</dbReference>
<reference evidence="3" key="1">
    <citation type="submission" date="2025-08" db="UniProtKB">
        <authorList>
            <consortium name="RefSeq"/>
        </authorList>
    </citation>
    <scope>IDENTIFICATION</scope>
    <source>
        <strain evidence="3">11010-0011.00</strain>
        <tissue evidence="3">Whole body</tissue>
    </source>
</reference>
<evidence type="ECO:0000313" key="3">
    <source>
        <dbReference type="RefSeq" id="XP_030388485.1"/>
    </source>
</evidence>
<feature type="region of interest" description="Disordered" evidence="1">
    <location>
        <begin position="97"/>
        <end position="133"/>
    </location>
</feature>
<organism evidence="2 3">
    <name type="scientific">Drosophila lebanonensis</name>
    <name type="common">Fruit fly</name>
    <name type="synonym">Scaptodrosophila lebanonensis</name>
    <dbReference type="NCBI Taxonomy" id="7225"/>
    <lineage>
        <taxon>Eukaryota</taxon>
        <taxon>Metazoa</taxon>
        <taxon>Ecdysozoa</taxon>
        <taxon>Arthropoda</taxon>
        <taxon>Hexapoda</taxon>
        <taxon>Insecta</taxon>
        <taxon>Pterygota</taxon>
        <taxon>Neoptera</taxon>
        <taxon>Endopterygota</taxon>
        <taxon>Diptera</taxon>
        <taxon>Brachycera</taxon>
        <taxon>Muscomorpha</taxon>
        <taxon>Ephydroidea</taxon>
        <taxon>Drosophilidae</taxon>
        <taxon>Scaptodrosophila</taxon>
    </lineage>
</organism>
<dbReference type="SMART" id="SM00718">
    <property type="entry name" value="DM4_12"/>
    <property type="match status" value="1"/>
</dbReference>
<dbReference type="GeneID" id="115634737"/>
<evidence type="ECO:0000313" key="2">
    <source>
        <dbReference type="Proteomes" id="UP000504634"/>
    </source>
</evidence>
<dbReference type="InterPro" id="IPR006631">
    <property type="entry name" value="DM4_12"/>
</dbReference>
<gene>
    <name evidence="3" type="primary">LOC115634737</name>
</gene>
<proteinExistence type="predicted"/>
<keyword evidence="2" id="KW-1185">Reference proteome</keyword>
<sequence>MYPLNILVATATLYSITTRAAFVFAPDDAALFIAIAVPIDLPRYKVFLSYNFEAHYPVHDTWRLLRHSGHLNGTHGGLANNTNFDFDDNYDYYGDVEGPDGPHKKKHKIKPSPKPENATVFDDQRPPPKPKEEEYKDFFEDFPMDGGREAAEAKNRISRSLLSRTTFYEILKRRFEQHGFGSGDECLLRLICEVNNSLVGEVNGLLGNLVHVMFSPSSSMFEALPERYYEAELHGTRDYCEPYQRQCKRSILGEITQPLTDFIAQMDTNKI</sequence>
<dbReference type="Proteomes" id="UP000504634">
    <property type="component" value="Unplaced"/>
</dbReference>
<dbReference type="PANTHER" id="PTHR21398">
    <property type="entry name" value="AGAP007094-PA"/>
    <property type="match status" value="1"/>
</dbReference>
<dbReference type="AlphaFoldDB" id="A0A6J2UJW3"/>
<protein>
    <submittedName>
        <fullName evidence="3">Uncharacterized protein LOC115634737</fullName>
    </submittedName>
</protein>
<accession>A0A6J2UJW3</accession>
<evidence type="ECO:0000256" key="1">
    <source>
        <dbReference type="SAM" id="MobiDB-lite"/>
    </source>
</evidence>
<dbReference type="OrthoDB" id="6340174at2759"/>
<feature type="compositionally biased region" description="Basic and acidic residues" evidence="1">
    <location>
        <begin position="122"/>
        <end position="133"/>
    </location>
</feature>
<name>A0A6J2UJW3_DROLE</name>
<dbReference type="RefSeq" id="XP_030388485.1">
    <property type="nucleotide sequence ID" value="XM_030532625.1"/>
</dbReference>
<dbReference type="Pfam" id="PF07841">
    <property type="entry name" value="DM4_12"/>
    <property type="match status" value="1"/>
</dbReference>